<gene>
    <name evidence="7" type="primary">rbsR_2</name>
    <name evidence="7" type="ORF">BDLFYP24_02128</name>
    <name evidence="6" type="ORF">GBB04_05380</name>
</gene>
<dbReference type="InterPro" id="IPR028082">
    <property type="entry name" value="Peripla_BP_I"/>
</dbReference>
<keyword evidence="1" id="KW-0678">Repressor</keyword>
<reference evidence="7" key="2">
    <citation type="submission" date="2019-11" db="EMBL/GenBank/DDBJ databases">
        <authorList>
            <person name="Feng L."/>
        </authorList>
    </citation>
    <scope>NUCLEOTIDE SEQUENCE</scope>
    <source>
        <strain evidence="7">BdentiumLFYP24</strain>
    </source>
</reference>
<dbReference type="PANTHER" id="PTHR30146">
    <property type="entry name" value="LACI-RELATED TRANSCRIPTIONAL REPRESSOR"/>
    <property type="match status" value="1"/>
</dbReference>
<evidence type="ECO:0000313" key="6">
    <source>
        <dbReference type="EMBL" id="KAB7461506.1"/>
    </source>
</evidence>
<dbReference type="CDD" id="cd06291">
    <property type="entry name" value="PBP1_Qymf-like"/>
    <property type="match status" value="1"/>
</dbReference>
<dbReference type="Pfam" id="PF00356">
    <property type="entry name" value="LacI"/>
    <property type="match status" value="1"/>
</dbReference>
<keyword evidence="3" id="KW-0238">DNA-binding</keyword>
<proteinExistence type="predicted"/>
<dbReference type="PRINTS" id="PR00036">
    <property type="entry name" value="HTHLACI"/>
</dbReference>
<dbReference type="EMBL" id="CACRSP010000006">
    <property type="protein sequence ID" value="VYT08445.1"/>
    <property type="molecule type" value="Genomic_DNA"/>
</dbReference>
<reference evidence="6 8" key="1">
    <citation type="journal article" date="2019" name="Nat. Med.">
        <title>A library of human gut bacterial isolates paired with longitudinal multiomics data enables mechanistic microbiome research.</title>
        <authorList>
            <person name="Poyet M."/>
            <person name="Groussin M."/>
            <person name="Gibbons S.M."/>
            <person name="Avila-Pacheco J."/>
            <person name="Jiang X."/>
            <person name="Kearney S.M."/>
            <person name="Perrotta A.R."/>
            <person name="Berdy B."/>
            <person name="Zhao S."/>
            <person name="Lieberman T.D."/>
            <person name="Swanson P.K."/>
            <person name="Smith M."/>
            <person name="Roesemann S."/>
            <person name="Alexander J.E."/>
            <person name="Rich S.A."/>
            <person name="Livny J."/>
            <person name="Vlamakis H."/>
            <person name="Clish C."/>
            <person name="Bullock K."/>
            <person name="Deik A."/>
            <person name="Scott J."/>
            <person name="Pierce K.A."/>
            <person name="Xavier R.J."/>
            <person name="Alm E.J."/>
        </authorList>
    </citation>
    <scope>NUCLEOTIDE SEQUENCE [LARGE SCALE GENOMIC DNA]</scope>
    <source>
        <strain evidence="6 8">BIOML-A2</strain>
    </source>
</reference>
<evidence type="ECO:0000313" key="7">
    <source>
        <dbReference type="EMBL" id="VYT08445.1"/>
    </source>
</evidence>
<dbReference type="Proteomes" id="UP000429211">
    <property type="component" value="Unassembled WGS sequence"/>
</dbReference>
<name>A0A6N2TS62_9BIFI</name>
<dbReference type="CDD" id="cd01392">
    <property type="entry name" value="HTH_LacI"/>
    <property type="match status" value="1"/>
</dbReference>
<dbReference type="SUPFAM" id="SSF47413">
    <property type="entry name" value="lambda repressor-like DNA-binding domains"/>
    <property type="match status" value="1"/>
</dbReference>
<dbReference type="PANTHER" id="PTHR30146:SF95">
    <property type="entry name" value="RIBOSE OPERON REPRESSOR"/>
    <property type="match status" value="1"/>
</dbReference>
<dbReference type="EMBL" id="WDPD01000004">
    <property type="protein sequence ID" value="KAB7461506.1"/>
    <property type="molecule type" value="Genomic_DNA"/>
</dbReference>
<dbReference type="GO" id="GO:0003700">
    <property type="term" value="F:DNA-binding transcription factor activity"/>
    <property type="evidence" value="ECO:0007669"/>
    <property type="project" value="TreeGrafter"/>
</dbReference>
<feature type="domain" description="HTH lacI-type" evidence="5">
    <location>
        <begin position="2"/>
        <end position="56"/>
    </location>
</feature>
<dbReference type="InterPro" id="IPR001761">
    <property type="entry name" value="Peripla_BP/Lac1_sug-bd_dom"/>
</dbReference>
<dbReference type="Pfam" id="PF00532">
    <property type="entry name" value="Peripla_BP_1"/>
    <property type="match status" value="1"/>
</dbReference>
<dbReference type="Gene3D" id="1.10.260.40">
    <property type="entry name" value="lambda repressor-like DNA-binding domains"/>
    <property type="match status" value="1"/>
</dbReference>
<evidence type="ECO:0000256" key="4">
    <source>
        <dbReference type="ARBA" id="ARBA00023163"/>
    </source>
</evidence>
<accession>A0A6N2TS62</accession>
<keyword evidence="4" id="KW-0804">Transcription</keyword>
<dbReference type="Gene3D" id="3.40.50.2300">
    <property type="match status" value="2"/>
</dbReference>
<protein>
    <submittedName>
        <fullName evidence="6">LacI family transcriptional regulator</fullName>
    </submittedName>
    <submittedName>
        <fullName evidence="7">Ribose operon repressor</fullName>
    </submittedName>
</protein>
<dbReference type="AlphaFoldDB" id="A0A6N2TS62"/>
<keyword evidence="2" id="KW-0805">Transcription regulation</keyword>
<dbReference type="PROSITE" id="PS00356">
    <property type="entry name" value="HTH_LACI_1"/>
    <property type="match status" value="1"/>
</dbReference>
<dbReference type="RefSeq" id="WP_129879974.1">
    <property type="nucleotide sequence ID" value="NZ_CACRSP010000006.1"/>
</dbReference>
<sequence length="323" mass="35599">MPTITDVAQTAGVSKNTVSRYLNNRGYMSEKTKAAIQAAIEELHYQPNQIARSLYTSKTSLVGLVIPDVEHPFFSTITARIEDALDTRGYKMILCNTMHSSQKERKYIDMLTANKVDGIIIGSHSVDINYSDINAPIVALDRNLADDIPVVTSDHVQGGEIAAQAFIDRGCHKVVQLVASGQVKTPSNMRHEIFAKRMREHSITCITQELQLNQFEFSTYLNTADEILNSYPGLDGVFSADPVAAAIQRQALARGMQVPDDLFIFGYDGTFLAQAVFPPLLTVAQSYDLLARTVVDVLMKRIDGDQLESLSYVIPMGSMSACN</sequence>
<dbReference type="InterPro" id="IPR010982">
    <property type="entry name" value="Lambda_DNA-bd_dom_sf"/>
</dbReference>
<dbReference type="GO" id="GO:0000976">
    <property type="term" value="F:transcription cis-regulatory region binding"/>
    <property type="evidence" value="ECO:0007669"/>
    <property type="project" value="TreeGrafter"/>
</dbReference>
<dbReference type="PROSITE" id="PS50932">
    <property type="entry name" value="HTH_LACI_2"/>
    <property type="match status" value="1"/>
</dbReference>
<dbReference type="SMART" id="SM00354">
    <property type="entry name" value="HTH_LACI"/>
    <property type="match status" value="1"/>
</dbReference>
<evidence type="ECO:0000256" key="2">
    <source>
        <dbReference type="ARBA" id="ARBA00023015"/>
    </source>
</evidence>
<organism evidence="7">
    <name type="scientific">Bifidobacterium dentium</name>
    <dbReference type="NCBI Taxonomy" id="1689"/>
    <lineage>
        <taxon>Bacteria</taxon>
        <taxon>Bacillati</taxon>
        <taxon>Actinomycetota</taxon>
        <taxon>Actinomycetes</taxon>
        <taxon>Bifidobacteriales</taxon>
        <taxon>Bifidobacteriaceae</taxon>
        <taxon>Bifidobacterium</taxon>
    </lineage>
</organism>
<evidence type="ECO:0000256" key="3">
    <source>
        <dbReference type="ARBA" id="ARBA00023125"/>
    </source>
</evidence>
<dbReference type="SUPFAM" id="SSF53822">
    <property type="entry name" value="Periplasmic binding protein-like I"/>
    <property type="match status" value="1"/>
</dbReference>
<evidence type="ECO:0000256" key="1">
    <source>
        <dbReference type="ARBA" id="ARBA00022491"/>
    </source>
</evidence>
<evidence type="ECO:0000259" key="5">
    <source>
        <dbReference type="PROSITE" id="PS50932"/>
    </source>
</evidence>
<evidence type="ECO:0000313" key="8">
    <source>
        <dbReference type="Proteomes" id="UP000429211"/>
    </source>
</evidence>
<dbReference type="InterPro" id="IPR000843">
    <property type="entry name" value="HTH_LacI"/>
</dbReference>